<keyword evidence="1" id="KW-0175">Coiled coil</keyword>
<dbReference type="CTD" id="3564872"/>
<evidence type="ECO:0000313" key="2">
    <source>
        <dbReference type="EMBL" id="CAI79134.1"/>
    </source>
</evidence>
<accession>Q565B5</accession>
<dbReference type="KEGG" id="cel:CELE_C33D9.10"/>
<dbReference type="HOGENOM" id="CLU_2086980_0_0_1"/>
<keyword evidence="2" id="KW-0966">Cell projection</keyword>
<evidence type="ECO:0000256" key="1">
    <source>
        <dbReference type="SAM" id="Coils"/>
    </source>
</evidence>
<dbReference type="Bgee" id="WBGene00044239">
    <property type="expression patterns" value="Expressed in embryo and 3 other cell types or tissues"/>
</dbReference>
<reference evidence="2 3" key="1">
    <citation type="journal article" date="1998" name="Science">
        <title>Genome sequence of the nematode C. elegans: a platform for investigating biology.</title>
        <authorList>
            <consortium name="The C. elegans sequencing consortium"/>
            <person name="Sulson J.E."/>
            <person name="Waterston R."/>
        </authorList>
    </citation>
    <scope>NUCLEOTIDE SEQUENCE [LARGE SCALE GENOMIC DNA]</scope>
    <source>
        <strain evidence="2 3">Bristol N2</strain>
    </source>
</reference>
<keyword evidence="2" id="KW-0282">Flagellum</keyword>
<dbReference type="UCSC" id="C33D9.10">
    <property type="organism name" value="c. elegans"/>
</dbReference>
<dbReference type="AGR" id="WB:WBGene00044239"/>
<proteinExistence type="predicted"/>
<dbReference type="EMBL" id="BX284604">
    <property type="protein sequence ID" value="CAI79134.1"/>
    <property type="molecule type" value="Genomic_DNA"/>
</dbReference>
<name>Q565B5_CAEEL</name>
<gene>
    <name evidence="2 4" type="ORF">C33D9.10</name>
    <name evidence="2" type="ORF">CELE_C33D9.10</name>
</gene>
<sequence length="117" mass="14097">MISRNKDLVAQWKQKLMQLQQDSEHVINQMDLENQNHKNKMNDLSPDEKKAEIKEYRETDLRLEKQLKSPIKETRLLNRTMMARVEQIDKNEEANAKKSYWIQKLANRKMQKKPGFE</sequence>
<dbReference type="SMR" id="Q565B5"/>
<dbReference type="RefSeq" id="NP_001379440.1">
    <property type="nucleotide sequence ID" value="NM_001392358.1"/>
</dbReference>
<feature type="coiled-coil region" evidence="1">
    <location>
        <begin position="2"/>
        <end position="29"/>
    </location>
</feature>
<dbReference type="InParanoid" id="Q565B5"/>
<evidence type="ECO:0000313" key="3">
    <source>
        <dbReference type="Proteomes" id="UP000001940"/>
    </source>
</evidence>
<organism evidence="2 3">
    <name type="scientific">Caenorhabditis elegans</name>
    <dbReference type="NCBI Taxonomy" id="6239"/>
    <lineage>
        <taxon>Eukaryota</taxon>
        <taxon>Metazoa</taxon>
        <taxon>Ecdysozoa</taxon>
        <taxon>Nematoda</taxon>
        <taxon>Chromadorea</taxon>
        <taxon>Rhabditida</taxon>
        <taxon>Rhabditina</taxon>
        <taxon>Rhabditomorpha</taxon>
        <taxon>Rhabditoidea</taxon>
        <taxon>Rhabditidae</taxon>
        <taxon>Peloderinae</taxon>
        <taxon>Caenorhabditis</taxon>
    </lineage>
</organism>
<keyword evidence="3" id="KW-1185">Reference proteome</keyword>
<protein>
    <submittedName>
        <fullName evidence="2">Flagellar protein</fullName>
    </submittedName>
</protein>
<evidence type="ECO:0000313" key="4">
    <source>
        <dbReference type="WormBase" id="C33D9.10"/>
    </source>
</evidence>
<dbReference type="WormBase" id="C33D9.10">
    <property type="protein sequence ID" value="CE38288"/>
    <property type="gene ID" value="WBGene00044239"/>
</dbReference>
<keyword evidence="2" id="KW-0969">Cilium</keyword>
<dbReference type="GeneID" id="3564872"/>
<dbReference type="PaxDb" id="6239-C33D9.10"/>
<dbReference type="Proteomes" id="UP000001940">
    <property type="component" value="Chromosome IV"/>
</dbReference>
<dbReference type="AlphaFoldDB" id="Q565B5"/>